<evidence type="ECO:0000256" key="1">
    <source>
        <dbReference type="SAM" id="MobiDB-lite"/>
    </source>
</evidence>
<dbReference type="RefSeq" id="WP_284308898.1">
    <property type="nucleotide sequence ID" value="NZ_BSPB01000044.1"/>
</dbReference>
<feature type="region of interest" description="Disordered" evidence="1">
    <location>
        <begin position="1"/>
        <end position="20"/>
    </location>
</feature>
<gene>
    <name evidence="2" type="ORF">GCM10007935_35460</name>
</gene>
<evidence type="ECO:0000313" key="3">
    <source>
        <dbReference type="Proteomes" id="UP001156903"/>
    </source>
</evidence>
<keyword evidence="3" id="KW-1185">Reference proteome</keyword>
<proteinExistence type="predicted"/>
<reference evidence="3" key="1">
    <citation type="journal article" date="2019" name="Int. J. Syst. Evol. Microbiol.">
        <title>The Global Catalogue of Microorganisms (GCM) 10K type strain sequencing project: providing services to taxonomists for standard genome sequencing and annotation.</title>
        <authorList>
            <consortium name="The Broad Institute Genomics Platform"/>
            <consortium name="The Broad Institute Genome Sequencing Center for Infectious Disease"/>
            <person name="Wu L."/>
            <person name="Ma J."/>
        </authorList>
    </citation>
    <scope>NUCLEOTIDE SEQUENCE [LARGE SCALE GENOMIC DNA]</scope>
    <source>
        <strain evidence="3">NBRC 109341</strain>
    </source>
</reference>
<comment type="caution">
    <text evidence="2">The sequence shown here is derived from an EMBL/GenBank/DDBJ whole genome shotgun (WGS) entry which is preliminary data.</text>
</comment>
<dbReference type="InterPro" id="IPR016181">
    <property type="entry name" value="Acyl_CoA_acyltransferase"/>
</dbReference>
<dbReference type="Proteomes" id="UP001156903">
    <property type="component" value="Unassembled WGS sequence"/>
</dbReference>
<name>A0ABQ6C6X4_9BURK</name>
<evidence type="ECO:0008006" key="4">
    <source>
        <dbReference type="Google" id="ProtNLM"/>
    </source>
</evidence>
<dbReference type="Pfam" id="PF12261">
    <property type="entry name" value="T_hemolysin"/>
    <property type="match status" value="1"/>
</dbReference>
<accession>A0ABQ6C6X4</accession>
<dbReference type="InterPro" id="IPR022050">
    <property type="entry name" value="T_hemolysin"/>
</dbReference>
<organism evidence="2 3">
    <name type="scientific">Hydrogenophaga electricum</name>
    <dbReference type="NCBI Taxonomy" id="1230953"/>
    <lineage>
        <taxon>Bacteria</taxon>
        <taxon>Pseudomonadati</taxon>
        <taxon>Pseudomonadota</taxon>
        <taxon>Betaproteobacteria</taxon>
        <taxon>Burkholderiales</taxon>
        <taxon>Comamonadaceae</taxon>
        <taxon>Hydrogenophaga</taxon>
    </lineage>
</organism>
<sequence>MLPLPMPSTPPDHGPPLAGGTVWHVHDANDPDRDAVQAFIARVFARRFGARVQQFAPQLVSLRERDSGRIVAAAGYRPASQGPLFLEHYLDAPIEQLLAQQAGEAVSRQGIVEVGQLAAERAGEGRRLILLLGQHLATQPVEWVTSTLTQELRQLFVRLGVTPLALGHAHPLALGPQAQAWGSYYDHHPVVLAGRLQAALRLIRQRSRPPITPSLP</sequence>
<evidence type="ECO:0000313" key="2">
    <source>
        <dbReference type="EMBL" id="GLS16106.1"/>
    </source>
</evidence>
<protein>
    <recommendedName>
        <fullName evidence="4">Thermostable hemolysin</fullName>
    </recommendedName>
</protein>
<dbReference type="SUPFAM" id="SSF55729">
    <property type="entry name" value="Acyl-CoA N-acyltransferases (Nat)"/>
    <property type="match status" value="1"/>
</dbReference>
<feature type="compositionally biased region" description="Pro residues" evidence="1">
    <location>
        <begin position="1"/>
        <end position="14"/>
    </location>
</feature>
<dbReference type="EMBL" id="BSPB01000044">
    <property type="protein sequence ID" value="GLS16106.1"/>
    <property type="molecule type" value="Genomic_DNA"/>
</dbReference>